<dbReference type="PATRIC" id="fig|999408.3.peg.6142"/>
<evidence type="ECO:0000313" key="2">
    <source>
        <dbReference type="Proteomes" id="UP000013085"/>
    </source>
</evidence>
<comment type="caution">
    <text evidence="1">The sequence shown here is derived from an EMBL/GenBank/DDBJ whole genome shotgun (WGS) entry which is preliminary data.</text>
</comment>
<reference evidence="1 2" key="1">
    <citation type="submission" date="2013-01" db="EMBL/GenBank/DDBJ databases">
        <title>The Genome Sequence of Clostridium clostridioforme 90A8.</title>
        <authorList>
            <consortium name="The Broad Institute Genome Sequencing Platform"/>
            <person name="Earl A."/>
            <person name="Ward D."/>
            <person name="Feldgarden M."/>
            <person name="Gevers D."/>
            <person name="Courvalin P."/>
            <person name="Lambert T."/>
            <person name="Walker B."/>
            <person name="Young S.K."/>
            <person name="Zeng Q."/>
            <person name="Gargeya S."/>
            <person name="Fitzgerald M."/>
            <person name="Haas B."/>
            <person name="Abouelleil A."/>
            <person name="Alvarado L."/>
            <person name="Arachchi H.M."/>
            <person name="Berlin A.M."/>
            <person name="Chapman S.B."/>
            <person name="Dewar J."/>
            <person name="Goldberg J."/>
            <person name="Griggs A."/>
            <person name="Gujja S."/>
            <person name="Hansen M."/>
            <person name="Howarth C."/>
            <person name="Imamovic A."/>
            <person name="Larimer J."/>
            <person name="McCowan C."/>
            <person name="Murphy C."/>
            <person name="Neiman D."/>
            <person name="Pearson M."/>
            <person name="Priest M."/>
            <person name="Roberts A."/>
            <person name="Saif S."/>
            <person name="Shea T."/>
            <person name="Sisk P."/>
            <person name="Sykes S."/>
            <person name="Wortman J."/>
            <person name="Nusbaum C."/>
            <person name="Birren B."/>
        </authorList>
    </citation>
    <scope>NUCLEOTIDE SEQUENCE [LARGE SCALE GENOMIC DNA]</scope>
    <source>
        <strain evidence="1 2">90A8</strain>
    </source>
</reference>
<accession>A0A0E2H1N0</accession>
<dbReference type="GeneID" id="57962798"/>
<evidence type="ECO:0000313" key="1">
    <source>
        <dbReference type="EMBL" id="ENZ05251.1"/>
    </source>
</evidence>
<evidence type="ECO:0008006" key="3">
    <source>
        <dbReference type="Google" id="ProtNLM"/>
    </source>
</evidence>
<proteinExistence type="predicted"/>
<sequence length="140" mass="14712">MKIVIIDGQGGKMGKSVIEQLKKRFPSLETYAIGTNSIATSAMLKAGATYGATGENPAIVNAQDADIIIGPIGIVMANSLLGEITPAMATAIGISKAYKILIPVNRCNHYIVGCQNSTLSDYINMVCDEVGKEAGINENH</sequence>
<gene>
    <name evidence="1" type="ORF">HMPREF1090_05731</name>
</gene>
<organism evidence="1 2">
    <name type="scientific">[Clostridium] clostridioforme 90A8</name>
    <dbReference type="NCBI Taxonomy" id="999408"/>
    <lineage>
        <taxon>Bacteria</taxon>
        <taxon>Bacillati</taxon>
        <taxon>Bacillota</taxon>
        <taxon>Clostridia</taxon>
        <taxon>Lachnospirales</taxon>
        <taxon>Lachnospiraceae</taxon>
        <taxon>Enterocloster</taxon>
    </lineage>
</organism>
<dbReference type="EMBL" id="AGYR01000082">
    <property type="protein sequence ID" value="ENZ05251.1"/>
    <property type="molecule type" value="Genomic_DNA"/>
</dbReference>
<dbReference type="HOGENOM" id="CLU_130373_0_0_9"/>
<protein>
    <recommendedName>
        <fullName evidence="3">DUF3842 family protein</fullName>
    </recommendedName>
</protein>
<name>A0A0E2H1N0_9FIRM</name>
<dbReference type="AlphaFoldDB" id="A0A0E2H1N0"/>
<dbReference type="RefSeq" id="WP_002584624.1">
    <property type="nucleotide sequence ID" value="NZ_KB851003.1"/>
</dbReference>
<dbReference type="Proteomes" id="UP000013085">
    <property type="component" value="Unassembled WGS sequence"/>
</dbReference>
<dbReference type="InterPro" id="IPR024208">
    <property type="entry name" value="DUF3842"/>
</dbReference>
<dbReference type="Pfam" id="PF12953">
    <property type="entry name" value="DUF3842"/>
    <property type="match status" value="1"/>
</dbReference>